<evidence type="ECO:0000313" key="4">
    <source>
        <dbReference type="EMBL" id="KZO95093.1"/>
    </source>
</evidence>
<name>A0A167KWN1_CALVF</name>
<evidence type="ECO:0000256" key="1">
    <source>
        <dbReference type="ARBA" id="ARBA00005788"/>
    </source>
</evidence>
<feature type="domain" description="Mug135-like C-terminal" evidence="3">
    <location>
        <begin position="206"/>
        <end position="280"/>
    </location>
</feature>
<accession>A0A167KWN1</accession>
<keyword evidence="2" id="KW-0175">Coiled coil</keyword>
<dbReference type="Pfam" id="PF08593">
    <property type="entry name" value="Mug135_C"/>
    <property type="match status" value="1"/>
</dbReference>
<dbReference type="EMBL" id="KV417291">
    <property type="protein sequence ID" value="KZO95093.1"/>
    <property type="molecule type" value="Genomic_DNA"/>
</dbReference>
<evidence type="ECO:0000259" key="3">
    <source>
        <dbReference type="Pfam" id="PF08593"/>
    </source>
</evidence>
<organism evidence="4 5">
    <name type="scientific">Calocera viscosa (strain TUFC12733)</name>
    <dbReference type="NCBI Taxonomy" id="1330018"/>
    <lineage>
        <taxon>Eukaryota</taxon>
        <taxon>Fungi</taxon>
        <taxon>Dikarya</taxon>
        <taxon>Basidiomycota</taxon>
        <taxon>Agaricomycotina</taxon>
        <taxon>Dacrymycetes</taxon>
        <taxon>Dacrymycetales</taxon>
        <taxon>Dacrymycetaceae</taxon>
        <taxon>Calocera</taxon>
    </lineage>
</organism>
<dbReference type="AlphaFoldDB" id="A0A167KWN1"/>
<comment type="similarity">
    <text evidence="1">Belongs to the UPF0612 family.</text>
</comment>
<sequence length="292" mass="32271">MPAFPPLLIALPESIPNPLVPGGTPLQPVYFPPSITNILAAHDLTLSVDRRCGQHDNPMPAERHAEAMAYETALLMGYAFNRWGPALGAHDGDARLQNPVNIPAVVAAHVQQALPQLQQDVTATLQQQQQQQQAQQQQQQEQQQQQQEQHRQQQQAQMQLIIALLTQMPAHLENAMGPRIENAMGPRFDRLERMVNQVGMTACKAWNAQQHDGPFEAVMTANLKHLTEFNPPLPPVTSVTAVKNMSRQELEAIYIAYYPLQPVPHSSATLSKHILGAVGCAPSAYALIRDEP</sequence>
<dbReference type="InterPro" id="IPR013902">
    <property type="entry name" value="Mug135-like_C"/>
</dbReference>
<reference evidence="4 5" key="1">
    <citation type="journal article" date="2016" name="Mol. Biol. Evol.">
        <title>Comparative Genomics of Early-Diverging Mushroom-Forming Fungi Provides Insights into the Origins of Lignocellulose Decay Capabilities.</title>
        <authorList>
            <person name="Nagy L.G."/>
            <person name="Riley R."/>
            <person name="Tritt A."/>
            <person name="Adam C."/>
            <person name="Daum C."/>
            <person name="Floudas D."/>
            <person name="Sun H."/>
            <person name="Yadav J.S."/>
            <person name="Pangilinan J."/>
            <person name="Larsson K.H."/>
            <person name="Matsuura K."/>
            <person name="Barry K."/>
            <person name="Labutti K."/>
            <person name="Kuo R."/>
            <person name="Ohm R.A."/>
            <person name="Bhattacharya S.S."/>
            <person name="Shirouzu T."/>
            <person name="Yoshinaga Y."/>
            <person name="Martin F.M."/>
            <person name="Grigoriev I.V."/>
            <person name="Hibbett D.S."/>
        </authorList>
    </citation>
    <scope>NUCLEOTIDE SEQUENCE [LARGE SCALE GENOMIC DNA]</scope>
    <source>
        <strain evidence="4 5">TUFC12733</strain>
    </source>
</reference>
<keyword evidence="5" id="KW-1185">Reference proteome</keyword>
<evidence type="ECO:0000256" key="2">
    <source>
        <dbReference type="SAM" id="Coils"/>
    </source>
</evidence>
<dbReference type="Proteomes" id="UP000076738">
    <property type="component" value="Unassembled WGS sequence"/>
</dbReference>
<gene>
    <name evidence="4" type="ORF">CALVIDRAFT_599534</name>
</gene>
<feature type="coiled-coil region" evidence="2">
    <location>
        <begin position="125"/>
        <end position="157"/>
    </location>
</feature>
<protein>
    <recommendedName>
        <fullName evidence="3">Mug135-like C-terminal domain-containing protein</fullName>
    </recommendedName>
</protein>
<proteinExistence type="inferred from homology"/>
<evidence type="ECO:0000313" key="5">
    <source>
        <dbReference type="Proteomes" id="UP000076738"/>
    </source>
</evidence>